<accession>A0A975WRJ1</accession>
<dbReference type="EMBL" id="OFSN01000001">
    <property type="protein sequence ID" value="SOY41330.1"/>
    <property type="molecule type" value="Genomic_DNA"/>
</dbReference>
<reference evidence="2 3" key="1">
    <citation type="submission" date="2018-01" db="EMBL/GenBank/DDBJ databases">
        <authorList>
            <person name="Clerissi C."/>
        </authorList>
    </citation>
    <scope>NUCLEOTIDE SEQUENCE [LARGE SCALE GENOMIC DNA]</scope>
    <source>
        <strain evidence="2">Cupriavidus taiwanensis LMG 19430</strain>
    </source>
</reference>
<proteinExistence type="predicted"/>
<feature type="region of interest" description="Disordered" evidence="1">
    <location>
        <begin position="1"/>
        <end position="30"/>
    </location>
</feature>
<protein>
    <submittedName>
        <fullName evidence="2">Uncharacterized protein</fullName>
    </submittedName>
</protein>
<evidence type="ECO:0000256" key="1">
    <source>
        <dbReference type="SAM" id="MobiDB-lite"/>
    </source>
</evidence>
<gene>
    <name evidence="2" type="ORF">CBM2586_A11010</name>
</gene>
<sequence length="30" mass="3501">MPVRPDKNGVKQQKLGSVPRRIATMRRRKP</sequence>
<dbReference type="Proteomes" id="UP000257016">
    <property type="component" value="Unassembled WGS sequence"/>
</dbReference>
<name>A0A975WRJ1_9BURK</name>
<organism evidence="2 3">
    <name type="scientific">Cupriavidus taiwanensis</name>
    <dbReference type="NCBI Taxonomy" id="164546"/>
    <lineage>
        <taxon>Bacteria</taxon>
        <taxon>Pseudomonadati</taxon>
        <taxon>Pseudomonadota</taxon>
        <taxon>Betaproteobacteria</taxon>
        <taxon>Burkholderiales</taxon>
        <taxon>Burkholderiaceae</taxon>
        <taxon>Cupriavidus</taxon>
    </lineage>
</organism>
<evidence type="ECO:0000313" key="3">
    <source>
        <dbReference type="Proteomes" id="UP000257016"/>
    </source>
</evidence>
<comment type="caution">
    <text evidence="2">The sequence shown here is derived from an EMBL/GenBank/DDBJ whole genome shotgun (WGS) entry which is preliminary data.</text>
</comment>
<evidence type="ECO:0000313" key="2">
    <source>
        <dbReference type="EMBL" id="SOY41330.1"/>
    </source>
</evidence>
<dbReference type="AlphaFoldDB" id="A0A975WRJ1"/>